<dbReference type="AlphaFoldDB" id="A0A392N681"/>
<feature type="coiled-coil region" evidence="1">
    <location>
        <begin position="9"/>
        <end position="85"/>
    </location>
</feature>
<sequence>IPGVSAEEMADLKKMLQKETLLRKAAEGETNNWKIQVAELKQSEASAKSEISKLHKMLEDEAHQKEKLEGEIAILQSQLLQLSLEADEVRYT</sequence>
<evidence type="ECO:0000313" key="2">
    <source>
        <dbReference type="EMBL" id="MCH95092.1"/>
    </source>
</evidence>
<evidence type="ECO:0000256" key="1">
    <source>
        <dbReference type="SAM" id="Coils"/>
    </source>
</evidence>
<organism evidence="2 3">
    <name type="scientific">Trifolium medium</name>
    <dbReference type="NCBI Taxonomy" id="97028"/>
    <lineage>
        <taxon>Eukaryota</taxon>
        <taxon>Viridiplantae</taxon>
        <taxon>Streptophyta</taxon>
        <taxon>Embryophyta</taxon>
        <taxon>Tracheophyta</taxon>
        <taxon>Spermatophyta</taxon>
        <taxon>Magnoliopsida</taxon>
        <taxon>eudicotyledons</taxon>
        <taxon>Gunneridae</taxon>
        <taxon>Pentapetalae</taxon>
        <taxon>rosids</taxon>
        <taxon>fabids</taxon>
        <taxon>Fabales</taxon>
        <taxon>Fabaceae</taxon>
        <taxon>Papilionoideae</taxon>
        <taxon>50 kb inversion clade</taxon>
        <taxon>NPAAA clade</taxon>
        <taxon>Hologalegina</taxon>
        <taxon>IRL clade</taxon>
        <taxon>Trifolieae</taxon>
        <taxon>Trifolium</taxon>
    </lineage>
</organism>
<comment type="caution">
    <text evidence="2">The sequence shown here is derived from an EMBL/GenBank/DDBJ whole genome shotgun (WGS) entry which is preliminary data.</text>
</comment>
<feature type="non-terminal residue" evidence="2">
    <location>
        <position position="1"/>
    </location>
</feature>
<dbReference type="EMBL" id="LXQA010028952">
    <property type="protein sequence ID" value="MCH95092.1"/>
    <property type="molecule type" value="Genomic_DNA"/>
</dbReference>
<reference evidence="2 3" key="1">
    <citation type="journal article" date="2018" name="Front. Plant Sci.">
        <title>Red Clover (Trifolium pratense) and Zigzag Clover (T. medium) - A Picture of Genomic Similarities and Differences.</title>
        <authorList>
            <person name="Dluhosova J."/>
            <person name="Istvanek J."/>
            <person name="Nedelnik J."/>
            <person name="Repkova J."/>
        </authorList>
    </citation>
    <scope>NUCLEOTIDE SEQUENCE [LARGE SCALE GENOMIC DNA]</scope>
    <source>
        <strain evidence="3">cv. 10/8</strain>
        <tissue evidence="2">Leaf</tissue>
    </source>
</reference>
<protein>
    <submittedName>
        <fullName evidence="2">Armadillo repeat-containing kinesin-like protein 3-like</fullName>
    </submittedName>
</protein>
<evidence type="ECO:0000313" key="3">
    <source>
        <dbReference type="Proteomes" id="UP000265520"/>
    </source>
</evidence>
<proteinExistence type="predicted"/>
<name>A0A392N681_9FABA</name>
<keyword evidence="1" id="KW-0175">Coiled coil</keyword>
<keyword evidence="3" id="KW-1185">Reference proteome</keyword>
<dbReference type="Proteomes" id="UP000265520">
    <property type="component" value="Unassembled WGS sequence"/>
</dbReference>
<accession>A0A392N681</accession>